<feature type="compositionally biased region" description="Low complexity" evidence="2">
    <location>
        <begin position="455"/>
        <end position="467"/>
    </location>
</feature>
<proteinExistence type="predicted"/>
<feature type="region of interest" description="Disordered" evidence="2">
    <location>
        <begin position="1"/>
        <end position="35"/>
    </location>
</feature>
<dbReference type="AlphaFoldDB" id="A0A8S4MV80"/>
<keyword evidence="1" id="KW-0175">Coiled coil</keyword>
<sequence length="662" mass="73066">MPRHSIHVDPDIEIEDSDNETSSASDGSEDTGTPYATQTEAGILQHLRDDFGSLTKPLFIAKLKDVQSSDDLLSIREALYDYARINKRNTMPPGVLVRRLSRSNKGDVSDKLALDIYTLFMFIEGAANISDVKSMINSKSSRKPITKKASFLNINDTTSSDTALTVLTHIMDLKTLVTNELIEIKSDMAKINKTKADAIKNDLDITRNELNRTKDSAQQLKSELRLANKTIKDQSIEIENLNKTVSDMKKSLIKSMNSIQDKLHNVEKRSLTSCSQHCATNSSTAIRSRPHSEPSRTDVVVTKHASVWDIPSTYTGTSVQPQHSYAHKAGDNTLISTCSSSSSTTSITHTSAASGNLSATSAMPEHVTPSVIPTTVPAPSLAAVSANATSTDREQTTSLCSYSNLRANNDDSTSSNNAGISCTTLAPPSTSSARKPFPTNLPWPHKQVSERARNKASSVSNVSARVSQTDLSSAKPKSNNTDFKGSSIKSVINTTSKTSSADNLNANYEARYFNEVASVDDDFQGVISHRRNTKRLALAYVKSVPYDQLRSSLTRYAESRGVTVTWLRVMARKQAGSENEWLLVRVNVIASDFKKALQHDFWPRNVVCREWVSKPMHDKSKLSPHHDDWHTNAHEGDYSNNAYHDDNSYYGPYLDRYDDTGF</sequence>
<evidence type="ECO:0000256" key="2">
    <source>
        <dbReference type="SAM" id="MobiDB-lite"/>
    </source>
</evidence>
<comment type="caution">
    <text evidence="3">The sequence shown here is derived from an EMBL/GenBank/DDBJ whole genome shotgun (WGS) entry which is preliminary data.</text>
</comment>
<feature type="compositionally biased region" description="Basic and acidic residues" evidence="2">
    <location>
        <begin position="1"/>
        <end position="10"/>
    </location>
</feature>
<gene>
    <name evidence="3" type="ORF">OFUS_LOCUS338</name>
</gene>
<dbReference type="EMBL" id="CAIIXF020000001">
    <property type="protein sequence ID" value="CAH1772603.1"/>
    <property type="molecule type" value="Genomic_DNA"/>
</dbReference>
<evidence type="ECO:0000313" key="4">
    <source>
        <dbReference type="Proteomes" id="UP000749559"/>
    </source>
</evidence>
<feature type="compositionally biased region" description="Polar residues" evidence="2">
    <location>
        <begin position="418"/>
        <end position="433"/>
    </location>
</feature>
<feature type="coiled-coil region" evidence="1">
    <location>
        <begin position="196"/>
        <end position="269"/>
    </location>
</feature>
<keyword evidence="4" id="KW-1185">Reference proteome</keyword>
<feature type="compositionally biased region" description="Polar residues" evidence="2">
    <location>
        <begin position="468"/>
        <end position="485"/>
    </location>
</feature>
<feature type="region of interest" description="Disordered" evidence="2">
    <location>
        <begin position="407"/>
        <end position="485"/>
    </location>
</feature>
<name>A0A8S4MV80_OWEFU</name>
<protein>
    <submittedName>
        <fullName evidence="3">Uncharacterized protein</fullName>
    </submittedName>
</protein>
<evidence type="ECO:0000313" key="3">
    <source>
        <dbReference type="EMBL" id="CAH1772603.1"/>
    </source>
</evidence>
<organism evidence="3 4">
    <name type="scientific">Owenia fusiformis</name>
    <name type="common">Polychaete worm</name>
    <dbReference type="NCBI Taxonomy" id="6347"/>
    <lineage>
        <taxon>Eukaryota</taxon>
        <taxon>Metazoa</taxon>
        <taxon>Spiralia</taxon>
        <taxon>Lophotrochozoa</taxon>
        <taxon>Annelida</taxon>
        <taxon>Polychaeta</taxon>
        <taxon>Sedentaria</taxon>
        <taxon>Canalipalpata</taxon>
        <taxon>Sabellida</taxon>
        <taxon>Oweniida</taxon>
        <taxon>Oweniidae</taxon>
        <taxon>Owenia</taxon>
    </lineage>
</organism>
<reference evidence="3" key="1">
    <citation type="submission" date="2022-03" db="EMBL/GenBank/DDBJ databases">
        <authorList>
            <person name="Martin C."/>
        </authorList>
    </citation>
    <scope>NUCLEOTIDE SEQUENCE</scope>
</reference>
<evidence type="ECO:0000256" key="1">
    <source>
        <dbReference type="SAM" id="Coils"/>
    </source>
</evidence>
<accession>A0A8S4MV80</accession>
<dbReference type="Proteomes" id="UP000749559">
    <property type="component" value="Unassembled WGS sequence"/>
</dbReference>
<feature type="compositionally biased region" description="Polar residues" evidence="2">
    <location>
        <begin position="20"/>
        <end position="35"/>
    </location>
</feature>
<dbReference type="OrthoDB" id="6183977at2759"/>